<feature type="non-terminal residue" evidence="3">
    <location>
        <position position="1"/>
    </location>
</feature>
<feature type="domain" description="Disease resistance protein At4g27190-like leucine-rich repeats" evidence="2">
    <location>
        <begin position="123"/>
        <end position="230"/>
    </location>
</feature>
<dbReference type="Gene3D" id="3.80.10.10">
    <property type="entry name" value="Ribonuclease Inhibitor"/>
    <property type="match status" value="2"/>
</dbReference>
<feature type="non-terminal residue" evidence="3">
    <location>
        <position position="420"/>
    </location>
</feature>
<evidence type="ECO:0000313" key="3">
    <source>
        <dbReference type="EMBL" id="MBA0665557.1"/>
    </source>
</evidence>
<dbReference type="Proteomes" id="UP000593573">
    <property type="component" value="Unassembled WGS sequence"/>
</dbReference>
<protein>
    <recommendedName>
        <fullName evidence="2">Disease resistance protein At4g27190-like leucine-rich repeats domain-containing protein</fullName>
    </recommendedName>
</protein>
<evidence type="ECO:0000256" key="1">
    <source>
        <dbReference type="ARBA" id="ARBA00022821"/>
    </source>
</evidence>
<dbReference type="PANTHER" id="PTHR33463:SF167">
    <property type="entry name" value="PUTATIVE-RELATED"/>
    <property type="match status" value="1"/>
</dbReference>
<dbReference type="SUPFAM" id="SSF52047">
    <property type="entry name" value="RNI-like"/>
    <property type="match status" value="2"/>
</dbReference>
<feature type="domain" description="Disease resistance protein At4g27190-like leucine-rich repeats" evidence="2">
    <location>
        <begin position="73"/>
        <end position="120"/>
    </location>
</feature>
<dbReference type="PANTHER" id="PTHR33463">
    <property type="entry name" value="NB-ARC DOMAIN-CONTAINING PROTEIN-RELATED"/>
    <property type="match status" value="1"/>
</dbReference>
<dbReference type="Pfam" id="PF23247">
    <property type="entry name" value="LRR_RPS2"/>
    <property type="match status" value="3"/>
</dbReference>
<evidence type="ECO:0000259" key="2">
    <source>
        <dbReference type="Pfam" id="PF23247"/>
    </source>
</evidence>
<name>A0A7J8VRX8_9ROSI</name>
<comment type="caution">
    <text evidence="3">The sequence shown here is derived from an EMBL/GenBank/DDBJ whole genome shotgun (WGS) entry which is preliminary data.</text>
</comment>
<feature type="domain" description="Disease resistance protein At4g27190-like leucine-rich repeats" evidence="2">
    <location>
        <begin position="281"/>
        <end position="335"/>
    </location>
</feature>
<gene>
    <name evidence="3" type="ORF">Goklo_005402</name>
</gene>
<dbReference type="EMBL" id="JABFAB010000011">
    <property type="protein sequence ID" value="MBA0665557.1"/>
    <property type="molecule type" value="Genomic_DNA"/>
</dbReference>
<proteinExistence type="predicted"/>
<keyword evidence="4" id="KW-1185">Reference proteome</keyword>
<dbReference type="AlphaFoldDB" id="A0A7J8VRX8"/>
<organism evidence="3 4">
    <name type="scientific">Gossypium klotzschianum</name>
    <dbReference type="NCBI Taxonomy" id="34286"/>
    <lineage>
        <taxon>Eukaryota</taxon>
        <taxon>Viridiplantae</taxon>
        <taxon>Streptophyta</taxon>
        <taxon>Embryophyta</taxon>
        <taxon>Tracheophyta</taxon>
        <taxon>Spermatophyta</taxon>
        <taxon>Magnoliopsida</taxon>
        <taxon>eudicotyledons</taxon>
        <taxon>Gunneridae</taxon>
        <taxon>Pentapetalae</taxon>
        <taxon>rosids</taxon>
        <taxon>malvids</taxon>
        <taxon>Malvales</taxon>
        <taxon>Malvaceae</taxon>
        <taxon>Malvoideae</taxon>
        <taxon>Gossypium</taxon>
    </lineage>
</organism>
<keyword evidence="1" id="KW-0611">Plant defense</keyword>
<evidence type="ECO:0000313" key="4">
    <source>
        <dbReference type="Proteomes" id="UP000593573"/>
    </source>
</evidence>
<reference evidence="3 4" key="1">
    <citation type="journal article" date="2019" name="Genome Biol. Evol.">
        <title>Insights into the evolution of the New World diploid cottons (Gossypium, subgenus Houzingenia) based on genome sequencing.</title>
        <authorList>
            <person name="Grover C.E."/>
            <person name="Arick M.A. 2nd"/>
            <person name="Thrash A."/>
            <person name="Conover J.L."/>
            <person name="Sanders W.S."/>
            <person name="Peterson D.G."/>
            <person name="Frelichowski J.E."/>
            <person name="Scheffler J.A."/>
            <person name="Scheffler B.E."/>
            <person name="Wendel J.F."/>
        </authorList>
    </citation>
    <scope>NUCLEOTIDE SEQUENCE [LARGE SCALE GENOMIC DNA]</scope>
    <source>
        <strain evidence="3">57</strain>
        <tissue evidence="3">Leaf</tissue>
    </source>
</reference>
<dbReference type="OrthoDB" id="988913at2759"/>
<dbReference type="InterPro" id="IPR050905">
    <property type="entry name" value="Plant_NBS-LRR"/>
</dbReference>
<dbReference type="InterPro" id="IPR057135">
    <property type="entry name" value="At4g27190-like_LRR"/>
</dbReference>
<accession>A0A7J8VRX8</accession>
<sequence>VIPNLEQLELRHLSDEGQFPLNFFHHVKVLKVNGGFGDGFPIFPFLRKICNPESLDLEYFSFRDGLPCKGDVGTPSRIKELNLYNLRNLQRMWRKDSELGHILSNLQTLRVMFCDDLINIGASSLSFKNLTTLKVSNCEMMTNLATPLIVESLVQLTTMEVSNCTKMTEIVAHEGDYRQTIVVGNLKCLKLSELQSLTSFCRGSYTFNCPYLEEVVVEVCPKLRIFSEGVLNTPQLQSVKLNSFDKKGCWAGDLNTTLQLLNIKKGQYGRNDHLTISNMFPESIEIWKKNPRAILELKNLSQMNFYRCSSLKYIFTLSMLLSLKQLERIDVQECNTMEQVIREDEEEATTHEFTFTRLFYVKLEAYFNLSNFYLGSRALEFPKLSDIRIVWCPKMTAFSSSISRESEKAWEIILQLYSAT</sequence>
<dbReference type="InterPro" id="IPR032675">
    <property type="entry name" value="LRR_dom_sf"/>
</dbReference>